<dbReference type="Pfam" id="PF22636">
    <property type="entry name" value="FlK"/>
    <property type="match status" value="1"/>
</dbReference>
<reference evidence="3 4" key="1">
    <citation type="submission" date="2018-06" db="EMBL/GenBank/DDBJ databases">
        <authorList>
            <consortium name="Pathogen Informatics"/>
            <person name="Doyle S."/>
        </authorList>
    </citation>
    <scope>NUCLEOTIDE SEQUENCE [LARGE SCALE GENOMIC DNA]</scope>
    <source>
        <strain evidence="3 4">NCTC5047</strain>
    </source>
</reference>
<dbReference type="SUPFAM" id="SSF54637">
    <property type="entry name" value="Thioesterase/thiol ester dehydrase-isomerase"/>
    <property type="match status" value="1"/>
</dbReference>
<dbReference type="AlphaFoldDB" id="A0A377X1K1"/>
<dbReference type="GO" id="GO:0004364">
    <property type="term" value="F:glutathione transferase activity"/>
    <property type="evidence" value="ECO:0007669"/>
    <property type="project" value="TreeGrafter"/>
</dbReference>
<dbReference type="InterPro" id="IPR029069">
    <property type="entry name" value="HotDog_dom_sf"/>
</dbReference>
<dbReference type="Gene3D" id="3.40.30.10">
    <property type="entry name" value="Glutaredoxin"/>
    <property type="match status" value="1"/>
</dbReference>
<evidence type="ECO:0000313" key="4">
    <source>
        <dbReference type="Proteomes" id="UP000254340"/>
    </source>
</evidence>
<proteinExistence type="predicted"/>
<organism evidence="3 4">
    <name type="scientific">Klebsiella pneumoniae</name>
    <dbReference type="NCBI Taxonomy" id="573"/>
    <lineage>
        <taxon>Bacteria</taxon>
        <taxon>Pseudomonadati</taxon>
        <taxon>Pseudomonadota</taxon>
        <taxon>Gammaproteobacteria</taxon>
        <taxon>Enterobacterales</taxon>
        <taxon>Enterobacteriaceae</taxon>
        <taxon>Klebsiella/Raoultella group</taxon>
        <taxon>Klebsiella</taxon>
        <taxon>Klebsiella pneumoniae complex</taxon>
    </lineage>
</organism>
<dbReference type="PANTHER" id="PTHR42943">
    <property type="entry name" value="GLUTATHIONE S-TRANSFERASE KAPPA"/>
    <property type="match status" value="1"/>
</dbReference>
<dbReference type="GO" id="GO:0018845">
    <property type="term" value="F:2-hydroxychromene-2-carboxylate isomerase activity"/>
    <property type="evidence" value="ECO:0007669"/>
    <property type="project" value="InterPro"/>
</dbReference>
<feature type="domain" description="Fluoroacetyl-CoA-specific thioesterase-like" evidence="2">
    <location>
        <begin position="20"/>
        <end position="115"/>
    </location>
</feature>
<dbReference type="InterPro" id="IPR051924">
    <property type="entry name" value="GST_Kappa/NadH"/>
</dbReference>
<keyword evidence="3" id="KW-0413">Isomerase</keyword>
<name>A0A377X1K1_KLEPN</name>
<sequence>MKMSVTGYPHTCVFTPGPHQTAAAIGNTGVKVVSTPALIALLEETSADAVAKDLPSGWVSVGTHVDVHHHKPARPYQEVRCTATLISADEKRLQFFVQAHQAGALIMSGKHERALAPLSRFERADGKLPEGAPLEFFFDFHSPWCYLAFPRLREIAAAYGRMIVLRPFHLANLIDRIGGRRPLDASPAFVNWFKQDMQDWARIRRLPLSYHPKFPLRPSRALRATLYAVEEGLGEAFAFKVMQAYWSQSLDISDVAILGDLATSVGLDKNACISSIGDEARKLAIVSNTDEAIARGVFGAPAVFADGKLFWGNDRLDMMDTWLASAGERC</sequence>
<dbReference type="CDD" id="cd03022">
    <property type="entry name" value="DsbA_HCCA_Iso"/>
    <property type="match status" value="1"/>
</dbReference>
<accession>A0A377X1K1</accession>
<dbReference type="Gene3D" id="3.10.129.10">
    <property type="entry name" value="Hotdog Thioesterase"/>
    <property type="match status" value="1"/>
</dbReference>
<dbReference type="EMBL" id="UGLH01000005">
    <property type="protein sequence ID" value="STT79143.1"/>
    <property type="molecule type" value="Genomic_DNA"/>
</dbReference>
<evidence type="ECO:0000259" key="1">
    <source>
        <dbReference type="Pfam" id="PF01323"/>
    </source>
</evidence>
<dbReference type="CDD" id="cd03440">
    <property type="entry name" value="hot_dog"/>
    <property type="match status" value="1"/>
</dbReference>
<dbReference type="GO" id="GO:1901170">
    <property type="term" value="P:naphthalene catabolic process"/>
    <property type="evidence" value="ECO:0007669"/>
    <property type="project" value="InterPro"/>
</dbReference>
<dbReference type="Pfam" id="PF01323">
    <property type="entry name" value="DSBA"/>
    <property type="match status" value="1"/>
</dbReference>
<dbReference type="GO" id="GO:0004602">
    <property type="term" value="F:glutathione peroxidase activity"/>
    <property type="evidence" value="ECO:0007669"/>
    <property type="project" value="TreeGrafter"/>
</dbReference>
<dbReference type="PANTHER" id="PTHR42943:SF2">
    <property type="entry name" value="GLUTATHIONE S-TRANSFERASE KAPPA 1"/>
    <property type="match status" value="1"/>
</dbReference>
<feature type="domain" description="DSBA-like thioredoxin" evidence="1">
    <location>
        <begin position="134"/>
        <end position="321"/>
    </location>
</feature>
<dbReference type="InterPro" id="IPR054485">
    <property type="entry name" value="FlK-like_dom"/>
</dbReference>
<dbReference type="SUPFAM" id="SSF52833">
    <property type="entry name" value="Thioredoxin-like"/>
    <property type="match status" value="1"/>
</dbReference>
<dbReference type="GO" id="GO:0006749">
    <property type="term" value="P:glutathione metabolic process"/>
    <property type="evidence" value="ECO:0007669"/>
    <property type="project" value="TreeGrafter"/>
</dbReference>
<evidence type="ECO:0000313" key="3">
    <source>
        <dbReference type="EMBL" id="STT79143.1"/>
    </source>
</evidence>
<gene>
    <name evidence="3" type="primary">nahD</name>
    <name evidence="3" type="ORF">NCTC5047_01915</name>
</gene>
<dbReference type="Proteomes" id="UP000254340">
    <property type="component" value="Unassembled WGS sequence"/>
</dbReference>
<evidence type="ECO:0000259" key="2">
    <source>
        <dbReference type="Pfam" id="PF22636"/>
    </source>
</evidence>
<protein>
    <submittedName>
        <fullName evidence="3">2-hydroxychromene-2-carboxylate isomerase</fullName>
    </submittedName>
</protein>
<dbReference type="InterPro" id="IPR036249">
    <property type="entry name" value="Thioredoxin-like_sf"/>
</dbReference>
<dbReference type="InterPro" id="IPR044087">
    <property type="entry name" value="NahD-like"/>
</dbReference>
<dbReference type="InterPro" id="IPR001853">
    <property type="entry name" value="DSBA-like_thioredoxin_dom"/>
</dbReference>